<dbReference type="Gene3D" id="3.30.70.260">
    <property type="match status" value="1"/>
</dbReference>
<sequence length="228" mass="24551">MEKAKVAAARAAIAFVEDGMVVGLGSGSTASVMLAEIAKQGKRISVIPASSQTYLEAVNSGLQIATLETNPQPDLYLDSFDQVDYDCNMIKGGGAALMREKVLASASRLRIFAGESRKLSRKLNKPIPLEVLPFALGYVMKTVERLGASITIRMAQTKNGPTVTDNGNYVIDASFGEITEPDVLEQRLRKIPGLLENGLFVGLADAVFIAYVDGRVEEMKRKSLNAPE</sequence>
<proteinExistence type="inferred from homology"/>
<accession>A0A7C5Q6W8</accession>
<reference evidence="4" key="1">
    <citation type="journal article" date="2020" name="mSystems">
        <title>Genome- and Community-Level Interaction Insights into Carbon Utilization and Element Cycling Functions of Hydrothermarchaeota in Hydrothermal Sediment.</title>
        <authorList>
            <person name="Zhou Z."/>
            <person name="Liu Y."/>
            <person name="Xu W."/>
            <person name="Pan J."/>
            <person name="Luo Z.H."/>
            <person name="Li M."/>
        </authorList>
    </citation>
    <scope>NUCLEOTIDE SEQUENCE [LARGE SCALE GENOMIC DNA]</scope>
    <source>
        <strain evidence="4">SpSt-1056</strain>
    </source>
</reference>
<comment type="caution">
    <text evidence="4">The sequence shown here is derived from an EMBL/GenBank/DDBJ whole genome shotgun (WGS) entry which is preliminary data.</text>
</comment>
<keyword evidence="2 4" id="KW-0413">Isomerase</keyword>
<evidence type="ECO:0000256" key="1">
    <source>
        <dbReference type="ARBA" id="ARBA00008088"/>
    </source>
</evidence>
<evidence type="ECO:0000256" key="2">
    <source>
        <dbReference type="ARBA" id="ARBA00023235"/>
    </source>
</evidence>
<dbReference type="GO" id="GO:0006014">
    <property type="term" value="P:D-ribose metabolic process"/>
    <property type="evidence" value="ECO:0007669"/>
    <property type="project" value="TreeGrafter"/>
</dbReference>
<evidence type="ECO:0000256" key="3">
    <source>
        <dbReference type="NCBIfam" id="TIGR00021"/>
    </source>
</evidence>
<dbReference type="SUPFAM" id="SSF75445">
    <property type="entry name" value="D-ribose-5-phosphate isomerase (RpiA), lid domain"/>
    <property type="match status" value="1"/>
</dbReference>
<name>A0A7C5Q6W8_CALS0</name>
<dbReference type="EC" id="5.3.1.6" evidence="3"/>
<dbReference type="GO" id="GO:0009052">
    <property type="term" value="P:pentose-phosphate shunt, non-oxidative branch"/>
    <property type="evidence" value="ECO:0007669"/>
    <property type="project" value="InterPro"/>
</dbReference>
<dbReference type="InterPro" id="IPR037171">
    <property type="entry name" value="NagB/RpiA_transferase-like"/>
</dbReference>
<dbReference type="Gene3D" id="3.40.50.1360">
    <property type="match status" value="1"/>
</dbReference>
<dbReference type="GO" id="GO:0004751">
    <property type="term" value="F:ribose-5-phosphate isomerase activity"/>
    <property type="evidence" value="ECO:0007669"/>
    <property type="project" value="UniProtKB-UniRule"/>
</dbReference>
<dbReference type="EMBL" id="DRWN01000009">
    <property type="protein sequence ID" value="HHK67646.1"/>
    <property type="molecule type" value="Genomic_DNA"/>
</dbReference>
<dbReference type="SUPFAM" id="SSF100950">
    <property type="entry name" value="NagB/RpiA/CoA transferase-like"/>
    <property type="match status" value="1"/>
</dbReference>
<dbReference type="PANTHER" id="PTHR11934">
    <property type="entry name" value="RIBOSE-5-PHOSPHATE ISOMERASE"/>
    <property type="match status" value="1"/>
</dbReference>
<dbReference type="PANTHER" id="PTHR11934:SF0">
    <property type="entry name" value="RIBOSE-5-PHOSPHATE ISOMERASE"/>
    <property type="match status" value="1"/>
</dbReference>
<dbReference type="NCBIfam" id="TIGR00021">
    <property type="entry name" value="rpiA"/>
    <property type="match status" value="1"/>
</dbReference>
<dbReference type="AlphaFoldDB" id="A0A7C5Q6W8"/>
<organism evidence="4">
    <name type="scientific">Caldiarchaeum subterraneum</name>
    <dbReference type="NCBI Taxonomy" id="311458"/>
    <lineage>
        <taxon>Archaea</taxon>
        <taxon>Nitrososphaerota</taxon>
        <taxon>Candidatus Caldarchaeales</taxon>
        <taxon>Candidatus Caldarchaeaceae</taxon>
        <taxon>Candidatus Caldarchaeum</taxon>
    </lineage>
</organism>
<protein>
    <recommendedName>
        <fullName evidence="3">Ribose 5-phosphate isomerase A</fullName>
        <ecNumber evidence="3">5.3.1.6</ecNumber>
    </recommendedName>
</protein>
<dbReference type="InterPro" id="IPR004788">
    <property type="entry name" value="Ribose5P_isomerase_type_A"/>
</dbReference>
<dbReference type="CDD" id="cd01398">
    <property type="entry name" value="RPI_A"/>
    <property type="match status" value="1"/>
</dbReference>
<comment type="similarity">
    <text evidence="1">Belongs to the ribose 5-phosphate isomerase family.</text>
</comment>
<dbReference type="FunFam" id="3.30.70.260:FF:000018">
    <property type="entry name" value="Ribose-5-phosphate isomerase A"/>
    <property type="match status" value="1"/>
</dbReference>
<gene>
    <name evidence="4" type="primary">rpiA</name>
    <name evidence="4" type="ORF">ENM11_00620</name>
</gene>
<dbReference type="GO" id="GO:0005829">
    <property type="term" value="C:cytosol"/>
    <property type="evidence" value="ECO:0007669"/>
    <property type="project" value="TreeGrafter"/>
</dbReference>
<dbReference type="Pfam" id="PF06026">
    <property type="entry name" value="Rib_5-P_isom_A"/>
    <property type="match status" value="1"/>
</dbReference>
<dbReference type="NCBIfam" id="NF001924">
    <property type="entry name" value="PRK00702.1"/>
    <property type="match status" value="1"/>
</dbReference>
<evidence type="ECO:0000313" key="4">
    <source>
        <dbReference type="EMBL" id="HHK67646.1"/>
    </source>
</evidence>